<keyword evidence="6" id="KW-0472">Membrane</keyword>
<comment type="subcellular location">
    <subcellularLocation>
        <location evidence="6">Cell inner membrane</location>
        <topology evidence="6">Peripheral membrane protein</topology>
    </subcellularLocation>
</comment>
<dbReference type="EMBL" id="CP002629">
    <property type="protein sequence ID" value="AEB09938.1"/>
    <property type="molecule type" value="Genomic_DNA"/>
</dbReference>
<feature type="domain" description="4Fe-4S ferredoxin-type" evidence="7">
    <location>
        <begin position="40"/>
        <end position="72"/>
    </location>
</feature>
<keyword evidence="6" id="KW-0520">NAD</keyword>
<dbReference type="GO" id="GO:0005886">
    <property type="term" value="C:plasma membrane"/>
    <property type="evidence" value="ECO:0007669"/>
    <property type="project" value="UniProtKB-SubCell"/>
</dbReference>
<keyword evidence="6" id="KW-0874">Quinone</keyword>
<dbReference type="AlphaFoldDB" id="F2NJZ4"/>
<keyword evidence="2 6" id="KW-0479">Metal-binding</keyword>
<keyword evidence="5 6" id="KW-0411">Iron-sulfur</keyword>
<comment type="subunit">
    <text evidence="6">NDH-1 is composed of 14 different subunits. Subunits NuoA, H, J, K, L, M, N constitute the membrane sector of the complex.</text>
</comment>
<feature type="binding site" evidence="6">
    <location>
        <position position="95"/>
    </location>
    <ligand>
        <name>[4Fe-4S] cluster</name>
        <dbReference type="ChEBI" id="CHEBI:49883"/>
        <label>2</label>
    </ligand>
</feature>
<evidence type="ECO:0000256" key="3">
    <source>
        <dbReference type="ARBA" id="ARBA00022737"/>
    </source>
</evidence>
<keyword evidence="9" id="KW-1185">Reference proteome</keyword>
<dbReference type="Gene3D" id="3.30.70.3270">
    <property type="match status" value="1"/>
</dbReference>
<dbReference type="GO" id="GO:0048038">
    <property type="term" value="F:quinone binding"/>
    <property type="evidence" value="ECO:0007669"/>
    <property type="project" value="UniProtKB-KW"/>
</dbReference>
<dbReference type="Pfam" id="PF12838">
    <property type="entry name" value="Fer4_7"/>
    <property type="match status" value="1"/>
</dbReference>
<proteinExistence type="inferred from homology"/>
<comment type="catalytic activity">
    <reaction evidence="6">
        <text>a quinone + NADH + 5 H(+)(in) = a quinol + NAD(+) + 4 H(+)(out)</text>
        <dbReference type="Rhea" id="RHEA:57888"/>
        <dbReference type="ChEBI" id="CHEBI:15378"/>
        <dbReference type="ChEBI" id="CHEBI:24646"/>
        <dbReference type="ChEBI" id="CHEBI:57540"/>
        <dbReference type="ChEBI" id="CHEBI:57945"/>
        <dbReference type="ChEBI" id="CHEBI:132124"/>
    </reaction>
</comment>
<dbReference type="PROSITE" id="PS51379">
    <property type="entry name" value="4FE4S_FER_2"/>
    <property type="match status" value="2"/>
</dbReference>
<reference evidence="8 9" key="1">
    <citation type="journal article" date="2011" name="Stand. Genomic Sci.">
        <title>Complete genome sequence of the acetate-degrading sulfate reducer Desulfobacca acetoxidans type strain (ASRB2).</title>
        <authorList>
            <person name="Goker M."/>
            <person name="Teshima H."/>
            <person name="Lapidus A."/>
            <person name="Nolan M."/>
            <person name="Lucas S."/>
            <person name="Hammon N."/>
            <person name="Deshpande S."/>
            <person name="Cheng J.F."/>
            <person name="Tapia R."/>
            <person name="Han C."/>
            <person name="Goodwin L."/>
            <person name="Pitluck S."/>
            <person name="Huntemann M."/>
            <person name="Liolios K."/>
            <person name="Ivanova N."/>
            <person name="Pagani I."/>
            <person name="Mavromatis K."/>
            <person name="Ovchinikova G."/>
            <person name="Pati A."/>
            <person name="Chen A."/>
            <person name="Palaniappan K."/>
            <person name="Land M."/>
            <person name="Hauser L."/>
            <person name="Brambilla E.M."/>
            <person name="Rohde M."/>
            <person name="Spring S."/>
            <person name="Detter J.C."/>
            <person name="Woyke T."/>
            <person name="Bristow J."/>
            <person name="Eisen J.A."/>
            <person name="Markowitz V."/>
            <person name="Hugenholtz P."/>
            <person name="Kyrpides N.C."/>
            <person name="Klenk H.P."/>
        </authorList>
    </citation>
    <scope>NUCLEOTIDE SEQUENCE [LARGE SCALE GENOMIC DNA]</scope>
    <source>
        <strain evidence="9">ATCC 700848 / DSM 11109 / ASRB2</strain>
    </source>
</reference>
<keyword evidence="6" id="KW-1278">Translocase</keyword>
<dbReference type="HOGENOM" id="CLU_067218_4_3_7"/>
<dbReference type="OrthoDB" id="9808559at2"/>
<dbReference type="NCBIfam" id="TIGR01971">
    <property type="entry name" value="NuoI"/>
    <property type="match status" value="1"/>
</dbReference>
<dbReference type="STRING" id="880072.Desac_2109"/>
<evidence type="ECO:0000313" key="9">
    <source>
        <dbReference type="Proteomes" id="UP000000483"/>
    </source>
</evidence>
<comment type="function">
    <text evidence="6">NDH-1 shuttles electrons from NADH, via FMN and iron-sulfur (Fe-S) centers, to quinones in the respiratory chain. The immediate electron acceptor for the enzyme in this species is believed to be ubiquinone. Couples the redox reaction to proton translocation (for every two electrons transferred, four hydrogen ions are translocated across the cytoplasmic membrane), and thus conserves the redox energy in a proton gradient.</text>
</comment>
<feature type="binding site" evidence="6">
    <location>
        <position position="55"/>
    </location>
    <ligand>
        <name>[4Fe-4S] cluster</name>
        <dbReference type="ChEBI" id="CHEBI:49883"/>
        <label>1</label>
    </ligand>
</feature>
<dbReference type="RefSeq" id="WP_013707047.1">
    <property type="nucleotide sequence ID" value="NC_015388.1"/>
</dbReference>
<dbReference type="PANTHER" id="PTHR10849">
    <property type="entry name" value="NADH DEHYDROGENASE UBIQUINONE IRON-SULFUR PROTEIN 8, MITOCHONDRIAL"/>
    <property type="match status" value="1"/>
</dbReference>
<evidence type="ECO:0000256" key="4">
    <source>
        <dbReference type="ARBA" id="ARBA00023004"/>
    </source>
</evidence>
<dbReference type="InterPro" id="IPR010226">
    <property type="entry name" value="NADH_quinone_OxRdtase_chainI"/>
</dbReference>
<accession>F2NJZ4</accession>
<dbReference type="GO" id="GO:0005506">
    <property type="term" value="F:iron ion binding"/>
    <property type="evidence" value="ECO:0007669"/>
    <property type="project" value="UniProtKB-UniRule"/>
</dbReference>
<keyword evidence="6" id="KW-1003">Cell membrane</keyword>
<protein>
    <recommendedName>
        <fullName evidence="6">NADH-quinone oxidoreductase subunit I</fullName>
        <ecNumber evidence="6">7.1.1.-</ecNumber>
    </recommendedName>
    <alternativeName>
        <fullName evidence="6">NADH dehydrogenase I subunit I</fullName>
    </alternativeName>
    <alternativeName>
        <fullName evidence="6">NDH-1 subunit I</fullName>
    </alternativeName>
</protein>
<evidence type="ECO:0000256" key="1">
    <source>
        <dbReference type="ARBA" id="ARBA00022485"/>
    </source>
</evidence>
<keyword evidence="1 6" id="KW-0004">4Fe-4S</keyword>
<feature type="binding site" evidence="6">
    <location>
        <position position="98"/>
    </location>
    <ligand>
        <name>[4Fe-4S] cluster</name>
        <dbReference type="ChEBI" id="CHEBI:49883"/>
        <label>2</label>
    </ligand>
</feature>
<reference evidence="9" key="2">
    <citation type="submission" date="2011-03" db="EMBL/GenBank/DDBJ databases">
        <title>The complete genome of Desulfobacca acetoxidans DSM 11109.</title>
        <authorList>
            <consortium name="US DOE Joint Genome Institute (JGI-PGF)"/>
            <person name="Lucas S."/>
            <person name="Copeland A."/>
            <person name="Lapidus A."/>
            <person name="Bruce D."/>
            <person name="Goodwin L."/>
            <person name="Pitluck S."/>
            <person name="Peters L."/>
            <person name="Kyrpides N."/>
            <person name="Mavromatis K."/>
            <person name="Ivanova N."/>
            <person name="Ovchinnikova G."/>
            <person name="Teshima H."/>
            <person name="Detter J.C."/>
            <person name="Han C."/>
            <person name="Land M."/>
            <person name="Hauser L."/>
            <person name="Markowitz V."/>
            <person name="Cheng J.-F."/>
            <person name="Hugenholtz P."/>
            <person name="Woyke T."/>
            <person name="Wu D."/>
            <person name="Spring S."/>
            <person name="Schueler E."/>
            <person name="Brambilla E."/>
            <person name="Klenk H.-P."/>
            <person name="Eisen J.A."/>
        </authorList>
    </citation>
    <scope>NUCLEOTIDE SEQUENCE [LARGE SCALE GENOMIC DNA]</scope>
    <source>
        <strain evidence="9">ATCC 700848 / DSM 11109 / ASRB2</strain>
    </source>
</reference>
<dbReference type="SUPFAM" id="SSF54862">
    <property type="entry name" value="4Fe-4S ferredoxins"/>
    <property type="match status" value="1"/>
</dbReference>
<feature type="binding site" evidence="6">
    <location>
        <position position="102"/>
    </location>
    <ligand>
        <name>[4Fe-4S] cluster</name>
        <dbReference type="ChEBI" id="CHEBI:49883"/>
        <label>1</label>
    </ligand>
</feature>
<comment type="cofactor">
    <cofactor evidence="6">
        <name>[4Fe-4S] cluster</name>
        <dbReference type="ChEBI" id="CHEBI:49883"/>
    </cofactor>
    <text evidence="6">Binds 2 [4Fe-4S] clusters per subunit.</text>
</comment>
<dbReference type="GO" id="GO:0051539">
    <property type="term" value="F:4 iron, 4 sulfur cluster binding"/>
    <property type="evidence" value="ECO:0007669"/>
    <property type="project" value="UniProtKB-KW"/>
</dbReference>
<keyword evidence="8" id="KW-0560">Oxidoreductase</keyword>
<evidence type="ECO:0000256" key="6">
    <source>
        <dbReference type="HAMAP-Rule" id="MF_01351"/>
    </source>
</evidence>
<feature type="domain" description="4Fe-4S ferredoxin-type" evidence="7">
    <location>
        <begin position="83"/>
        <end position="112"/>
    </location>
</feature>
<dbReference type="GO" id="GO:0009060">
    <property type="term" value="P:aerobic respiration"/>
    <property type="evidence" value="ECO:0007669"/>
    <property type="project" value="TreeGrafter"/>
</dbReference>
<dbReference type="eggNOG" id="COG1143">
    <property type="taxonomic scope" value="Bacteria"/>
</dbReference>
<organism evidence="8 9">
    <name type="scientific">Desulfobacca acetoxidans (strain ATCC 700848 / DSM 11109 / ASRB2)</name>
    <dbReference type="NCBI Taxonomy" id="880072"/>
    <lineage>
        <taxon>Bacteria</taxon>
        <taxon>Pseudomonadati</taxon>
        <taxon>Thermodesulfobacteriota</taxon>
        <taxon>Desulfobaccia</taxon>
        <taxon>Desulfobaccales</taxon>
        <taxon>Desulfobaccaceae</taxon>
        <taxon>Desulfobacca</taxon>
    </lineage>
</organism>
<dbReference type="KEGG" id="dao:Desac_2109"/>
<evidence type="ECO:0000313" key="8">
    <source>
        <dbReference type="EMBL" id="AEB09938.1"/>
    </source>
</evidence>
<feature type="binding site" evidence="6">
    <location>
        <position position="62"/>
    </location>
    <ligand>
        <name>[4Fe-4S] cluster</name>
        <dbReference type="ChEBI" id="CHEBI:49883"/>
        <label>2</label>
    </ligand>
</feature>
<dbReference type="EC" id="7.1.1.-" evidence="6"/>
<keyword evidence="6" id="KW-0997">Cell inner membrane</keyword>
<dbReference type="GO" id="GO:0050136">
    <property type="term" value="F:NADH dehydrogenase (quinone) (non-electrogenic) activity"/>
    <property type="evidence" value="ECO:0007669"/>
    <property type="project" value="UniProtKB-UniRule"/>
</dbReference>
<dbReference type="InterPro" id="IPR017900">
    <property type="entry name" value="4Fe4S_Fe_S_CS"/>
</dbReference>
<keyword evidence="4 6" id="KW-0408">Iron</keyword>
<dbReference type="PANTHER" id="PTHR10849:SF35">
    <property type="entry name" value="FORMATE HYDROGENLYASE SUBUNIT 6-RELATED"/>
    <property type="match status" value="1"/>
</dbReference>
<dbReference type="InterPro" id="IPR017896">
    <property type="entry name" value="4Fe4S_Fe-S-bd"/>
</dbReference>
<comment type="similarity">
    <text evidence="6">Belongs to the complex I 23 kDa subunit family.</text>
</comment>
<keyword evidence="3" id="KW-0677">Repeat</keyword>
<dbReference type="Proteomes" id="UP000000483">
    <property type="component" value="Chromosome"/>
</dbReference>
<dbReference type="PROSITE" id="PS00198">
    <property type="entry name" value="4FE4S_FER_1"/>
    <property type="match status" value="1"/>
</dbReference>
<feature type="binding site" evidence="6">
    <location>
        <position position="58"/>
    </location>
    <ligand>
        <name>[4Fe-4S] cluster</name>
        <dbReference type="ChEBI" id="CHEBI:49883"/>
        <label>1</label>
    </ligand>
</feature>
<feature type="binding site" evidence="6">
    <location>
        <position position="52"/>
    </location>
    <ligand>
        <name>[4Fe-4S] cluster</name>
        <dbReference type="ChEBI" id="CHEBI:49883"/>
        <label>1</label>
    </ligand>
</feature>
<name>F2NJZ4_DESAR</name>
<evidence type="ECO:0000256" key="5">
    <source>
        <dbReference type="ARBA" id="ARBA00023014"/>
    </source>
</evidence>
<evidence type="ECO:0000259" key="7">
    <source>
        <dbReference type="PROSITE" id="PS51379"/>
    </source>
</evidence>
<sequence length="134" mass="15107">MIIPLLKGLGTTFKALISKPITIQYPEERRPVSDRFRGRPELQLHENGKVKCVACTLCKTVCPSQAILAIEAAEGTYGEKYPIRFEIDLTRCIFCGFCQEACPKAAIALNKEYELAQYDKSALLYDLEMLKKKS</sequence>
<keyword evidence="6" id="KW-0830">Ubiquinone</keyword>
<evidence type="ECO:0000256" key="2">
    <source>
        <dbReference type="ARBA" id="ARBA00022723"/>
    </source>
</evidence>
<feature type="binding site" evidence="6">
    <location>
        <position position="92"/>
    </location>
    <ligand>
        <name>[4Fe-4S] cluster</name>
        <dbReference type="ChEBI" id="CHEBI:49883"/>
        <label>2</label>
    </ligand>
</feature>
<gene>
    <name evidence="6" type="primary">nuoI</name>
    <name evidence="8" type="ordered locus">Desac_2109</name>
</gene>
<dbReference type="HAMAP" id="MF_01351">
    <property type="entry name" value="NDH1_NuoI"/>
    <property type="match status" value="1"/>
</dbReference>